<evidence type="ECO:0000313" key="2">
    <source>
        <dbReference type="Proteomes" id="UP000254258"/>
    </source>
</evidence>
<keyword evidence="2" id="KW-1185">Reference proteome</keyword>
<comment type="caution">
    <text evidence="1">The sequence shown here is derived from an EMBL/GenBank/DDBJ whole genome shotgun (WGS) entry which is preliminary data.</text>
</comment>
<proteinExistence type="predicted"/>
<dbReference type="Proteomes" id="UP000254258">
    <property type="component" value="Unassembled WGS sequence"/>
</dbReference>
<protein>
    <recommendedName>
        <fullName evidence="3">RNase NYN domain-containing protein</fullName>
    </recommendedName>
</protein>
<evidence type="ECO:0000313" key="1">
    <source>
        <dbReference type="EMBL" id="RDS83597.1"/>
    </source>
</evidence>
<dbReference type="AlphaFoldDB" id="A0A370X5P7"/>
<evidence type="ECO:0008006" key="3">
    <source>
        <dbReference type="Google" id="ProtNLM"/>
    </source>
</evidence>
<dbReference type="RefSeq" id="WP_115494310.1">
    <property type="nucleotide sequence ID" value="NZ_QRBE01000002.1"/>
</dbReference>
<name>A0A370X5P7_9GAMM</name>
<organism evidence="1 2">
    <name type="scientific">Dyella monticola</name>
    <dbReference type="NCBI Taxonomy" id="1927958"/>
    <lineage>
        <taxon>Bacteria</taxon>
        <taxon>Pseudomonadati</taxon>
        <taxon>Pseudomonadota</taxon>
        <taxon>Gammaproteobacteria</taxon>
        <taxon>Lysobacterales</taxon>
        <taxon>Rhodanobacteraceae</taxon>
        <taxon>Dyella</taxon>
    </lineage>
</organism>
<gene>
    <name evidence="1" type="ORF">DWU98_04485</name>
</gene>
<accession>A0A370X5P7</accession>
<sequence>MELNPYTQERKAAADKLIALNQAIKRATLALEDFDSQGTTRSLEAELGTEEQNAKSIERDLVRARASQDAAEKSLNDFTATQPEVVQKASYWKYVLSGGIAAGLIASGLGAVAGTAILADLGIAAAIGGAAGGVAGGYGGVLGAQAANKSAALRAKEAWDVRREELLKAFVREQRATSELEHDLAVSLSHISSLRSGIADAEARHTAQSRAGLEDDLTKANAERDAFYLSDYKPTFDRWTQVDTKIHPHLAEIARLEDEISETEKLLFVAREFEAALANATNSLERARVHRSCGARFESLIKGANPSSPEKVYGKLFAVLNRQVRERDKEIALVGRLVRVHVLKINRVIIDGNNLCNVSLPQAMRAKKTSSFVGLGPVISASNALLEQGFEVVVLFDPGIGKPLLKSGQMPKGADVESWIKAKISSAVSVCIIRNSAADNPVITEAEHPRSAAITKDGYTEFRTERNRHAAIREERVFPYWVTKDPDHNAGIVEIAAFNIKVPWQA</sequence>
<reference evidence="1 2" key="1">
    <citation type="submission" date="2018-07" db="EMBL/GenBank/DDBJ databases">
        <title>Dyella monticola sp. nov. and Dyella psychrodurans sp. nov. isolated from monsoon evergreen broad-leaved forest soil of Dinghu Mountain, China.</title>
        <authorList>
            <person name="Gao Z."/>
            <person name="Qiu L."/>
        </authorList>
    </citation>
    <scope>NUCLEOTIDE SEQUENCE [LARGE SCALE GENOMIC DNA]</scope>
    <source>
        <strain evidence="1 2">4G-K06</strain>
    </source>
</reference>
<dbReference type="EMBL" id="QRBE01000002">
    <property type="protein sequence ID" value="RDS83597.1"/>
    <property type="molecule type" value="Genomic_DNA"/>
</dbReference>
<dbReference type="OrthoDB" id="5196680at2"/>